<protein>
    <submittedName>
        <fullName evidence="1">Uncharacterized protein</fullName>
    </submittedName>
</protein>
<dbReference type="EMBL" id="EU016574">
    <property type="protein sequence ID" value="ABZ06390.1"/>
    <property type="molecule type" value="Genomic_DNA"/>
</dbReference>
<reference evidence="1" key="1">
    <citation type="journal article" date="2008" name="ISME J.">
        <title>Genomic patterns of recombination, clonal divergence and environment in marine microbial populations.</title>
        <authorList>
            <person name="Konstantinidis K.T."/>
            <person name="Delong E.F."/>
        </authorList>
    </citation>
    <scope>NUCLEOTIDE SEQUENCE</scope>
</reference>
<evidence type="ECO:0000313" key="1">
    <source>
        <dbReference type="EMBL" id="ABZ06390.1"/>
    </source>
</evidence>
<accession>B3T1D1</accession>
<organism evidence="1">
    <name type="scientific">uncultured marine microorganism HF4000_009G21</name>
    <dbReference type="NCBI Taxonomy" id="455515"/>
    <lineage>
        <taxon>unclassified sequences</taxon>
        <taxon>environmental samples</taxon>
    </lineage>
</organism>
<name>B3T1D1_9ZZZZ</name>
<proteinExistence type="predicted"/>
<dbReference type="AlphaFoldDB" id="B3T1D1"/>
<gene>
    <name evidence="1" type="ORF">ALOHA_HF4000009G21ctg1g26</name>
</gene>
<sequence length="88" mass="9326">MFCLAVRANIMGKLGFGSAPNIGFDILPKTIVIAGSFAPGANGNDALQGFYLLGGRFEIELGIDQPVIGCGSQYHFPEIEGNERGTTY</sequence>